<dbReference type="Pfam" id="PF13489">
    <property type="entry name" value="Methyltransf_23"/>
    <property type="match status" value="1"/>
</dbReference>
<gene>
    <name evidence="1" type="ORF">HYFRA_00003745</name>
</gene>
<dbReference type="EMBL" id="CAJVRL010000070">
    <property type="protein sequence ID" value="CAG8956363.1"/>
    <property type="molecule type" value="Genomic_DNA"/>
</dbReference>
<name>A0A9N9PV67_9HELO</name>
<evidence type="ECO:0000313" key="2">
    <source>
        <dbReference type="Proteomes" id="UP000696280"/>
    </source>
</evidence>
<dbReference type="Proteomes" id="UP000696280">
    <property type="component" value="Unassembled WGS sequence"/>
</dbReference>
<accession>A0A9N9PV67</accession>
<dbReference type="CDD" id="cd02440">
    <property type="entry name" value="AdoMet_MTases"/>
    <property type="match status" value="1"/>
</dbReference>
<evidence type="ECO:0000313" key="1">
    <source>
        <dbReference type="EMBL" id="CAG8956363.1"/>
    </source>
</evidence>
<comment type="caution">
    <text evidence="1">The sequence shown here is derived from an EMBL/GenBank/DDBJ whole genome shotgun (WGS) entry which is preliminary data.</text>
</comment>
<organism evidence="1 2">
    <name type="scientific">Hymenoscyphus fraxineus</name>
    <dbReference type="NCBI Taxonomy" id="746836"/>
    <lineage>
        <taxon>Eukaryota</taxon>
        <taxon>Fungi</taxon>
        <taxon>Dikarya</taxon>
        <taxon>Ascomycota</taxon>
        <taxon>Pezizomycotina</taxon>
        <taxon>Leotiomycetes</taxon>
        <taxon>Helotiales</taxon>
        <taxon>Helotiaceae</taxon>
        <taxon>Hymenoscyphus</taxon>
    </lineage>
</organism>
<dbReference type="OrthoDB" id="184880at2759"/>
<dbReference type="PANTHER" id="PTHR43591">
    <property type="entry name" value="METHYLTRANSFERASE"/>
    <property type="match status" value="1"/>
</dbReference>
<dbReference type="Gene3D" id="3.40.50.150">
    <property type="entry name" value="Vaccinia Virus protein VP39"/>
    <property type="match status" value="1"/>
</dbReference>
<reference evidence="1" key="1">
    <citation type="submission" date="2021-07" db="EMBL/GenBank/DDBJ databases">
        <authorList>
            <person name="Durling M."/>
        </authorList>
    </citation>
    <scope>NUCLEOTIDE SEQUENCE</scope>
</reference>
<sequence>MVVVQSSLSRKQLQVICCYTQLKSYQMANELLSFRGHNEAAVRLYLQHWMCQYQTGFLLNPKIPTQKEDLMILDVACGSGIWLIELSRSLPPSAKLTGFDISPSHFPPKSELPSNVTLETSDAFQPVPDHMIGKYDIVHVGRINMFVRFENPGPVLQNFIQMLKPGGYLQWDELDVGGMLPKNTDSCTEHPCYDQLHEMGKVWMETQGCTTRQEINIQTLVPLANLFYRWVGEMSGLFESHGLKIHDFQRLPTHNHMARPWTAMQVMAFHDFIENDVIPSTKGNPALPSAEKWRELLSGVEGETQKGLRLLVDHVYCVGSRSL</sequence>
<dbReference type="InterPro" id="IPR029063">
    <property type="entry name" value="SAM-dependent_MTases_sf"/>
</dbReference>
<dbReference type="PANTHER" id="PTHR43591:SF110">
    <property type="entry name" value="RHODANESE DOMAIN-CONTAINING PROTEIN"/>
    <property type="match status" value="1"/>
</dbReference>
<dbReference type="SUPFAM" id="SSF53335">
    <property type="entry name" value="S-adenosyl-L-methionine-dependent methyltransferases"/>
    <property type="match status" value="1"/>
</dbReference>
<keyword evidence="2" id="KW-1185">Reference proteome</keyword>
<dbReference type="AlphaFoldDB" id="A0A9N9PV67"/>
<evidence type="ECO:0008006" key="3">
    <source>
        <dbReference type="Google" id="ProtNLM"/>
    </source>
</evidence>
<protein>
    <recommendedName>
        <fullName evidence="3">Methyltransferase domain-containing protein</fullName>
    </recommendedName>
</protein>
<proteinExistence type="predicted"/>